<proteinExistence type="predicted"/>
<comment type="caution">
    <text evidence="4">The sequence shown here is derived from an EMBL/GenBank/DDBJ whole genome shotgun (WGS) entry which is preliminary data.</text>
</comment>
<keyword evidence="1" id="KW-0238">DNA-binding</keyword>
<dbReference type="PANTHER" id="PTHR30290:SF72">
    <property type="entry name" value="HTH-TYPE TRANSCRIPTIONAL REGULATOR SGRR"/>
    <property type="match status" value="1"/>
</dbReference>
<dbReference type="EMBL" id="LJJB01000010">
    <property type="protein sequence ID" value="KQL46842.1"/>
    <property type="molecule type" value="Genomic_DNA"/>
</dbReference>
<dbReference type="RefSeq" id="WP_055745942.1">
    <property type="nucleotide sequence ID" value="NZ_LJJB01000010.1"/>
</dbReference>
<reference evidence="4 5" key="1">
    <citation type="submission" date="2015-09" db="EMBL/GenBank/DDBJ databases">
        <title>Genome sequencing project for genomic taxonomy and phylogenomics of Bacillus-like bacteria.</title>
        <authorList>
            <person name="Liu B."/>
            <person name="Wang J."/>
            <person name="Zhu Y."/>
            <person name="Liu G."/>
            <person name="Chen Q."/>
            <person name="Chen Z."/>
            <person name="Lan J."/>
            <person name="Che J."/>
            <person name="Ge C."/>
            <person name="Shi H."/>
            <person name="Pan Z."/>
            <person name="Liu X."/>
        </authorList>
    </citation>
    <scope>NUCLEOTIDE SEQUENCE [LARGE SCALE GENOMIC DNA]</scope>
    <source>
        <strain evidence="4 5">DSM 8552</strain>
    </source>
</reference>
<evidence type="ECO:0000313" key="4">
    <source>
        <dbReference type="EMBL" id="KQL46842.1"/>
    </source>
</evidence>
<evidence type="ECO:0000313" key="5">
    <source>
        <dbReference type="Proteomes" id="UP000051063"/>
    </source>
</evidence>
<evidence type="ECO:0000259" key="2">
    <source>
        <dbReference type="Pfam" id="PF00496"/>
    </source>
</evidence>
<dbReference type="Pfam" id="PF00496">
    <property type="entry name" value="SBP_bac_5"/>
    <property type="match status" value="1"/>
</dbReference>
<gene>
    <name evidence="4" type="ORF">AN963_18275</name>
</gene>
<dbReference type="InterPro" id="IPR039424">
    <property type="entry name" value="SBP_5"/>
</dbReference>
<dbReference type="Proteomes" id="UP000051063">
    <property type="component" value="Unassembled WGS sequence"/>
</dbReference>
<dbReference type="Pfam" id="PF12793">
    <property type="entry name" value="SgrR_N"/>
    <property type="match status" value="1"/>
</dbReference>
<dbReference type="PANTHER" id="PTHR30290">
    <property type="entry name" value="PERIPLASMIC BINDING COMPONENT OF ABC TRANSPORTER"/>
    <property type="match status" value="1"/>
</dbReference>
<keyword evidence="5" id="KW-1185">Reference proteome</keyword>
<name>A0ABR5N8B7_BRECH</name>
<evidence type="ECO:0000256" key="1">
    <source>
        <dbReference type="ARBA" id="ARBA00023125"/>
    </source>
</evidence>
<dbReference type="InterPro" id="IPR000914">
    <property type="entry name" value="SBP_5_dom"/>
</dbReference>
<sequence length="611" mass="70869">MLTVLHFLELRSYFSDRETRVAFPVTVEKLTGIWHCTPRYTKIIIRKLCELGWIDWQAGRGRGHTSVLTLLADSEEILLHEVKDKMERGEVNEAMELMNRFGGNSAKNRLMDWLSDGMGFTTQMVSDKLEDTLRFPVYRNIVTLDPALSYYTFDAHIGGQLFNTLVEYDPERRTIKPSIAHSWETSEDGRAWTFHLKKSILFHHGRELTAHDVVFSLDRVRLRPERFESSWMFQDIAQVEALDHKTVHIQLKQANSLFLRFLSTVPASILPEDVVVRRGESEFSRNPVGTGPFQVTRMQDGICVLEAFPAHFRGRPQLDRVEVLILPDMEPGRLKEPDWTSVFTSYGDPSHGELEAQLSESCGWIDAEILFACCTLLVFHQWKVGPQNHPAFRRALHHIIDRQQMIADLGGDLVFPARGFRPHHANTGRAEEEALSRAEIQALLQESGYRGEVFRIASNPYHEEDAIWIRDRLESFGIHIEMHVKPVEELMDYEDWEQYDGRLFGNVFTGDEICELEMYLQKNYFLAAFDPQTVEQVKQRTEAIFRERDASRRQELLDELESLMKQTHSILYLVYKKSNTSFHQSVRGVSINTSGWLDFDKIWFHPQAIRP</sequence>
<dbReference type="CDD" id="cd08507">
    <property type="entry name" value="PBP2_SgrR_like"/>
    <property type="match status" value="1"/>
</dbReference>
<dbReference type="Gene3D" id="3.40.190.10">
    <property type="entry name" value="Periplasmic binding protein-like II"/>
    <property type="match status" value="1"/>
</dbReference>
<feature type="domain" description="Solute-binding protein family 5" evidence="2">
    <location>
        <begin position="174"/>
        <end position="500"/>
    </location>
</feature>
<organism evidence="4 5">
    <name type="scientific">Brevibacillus choshinensis</name>
    <dbReference type="NCBI Taxonomy" id="54911"/>
    <lineage>
        <taxon>Bacteria</taxon>
        <taxon>Bacillati</taxon>
        <taxon>Bacillota</taxon>
        <taxon>Bacilli</taxon>
        <taxon>Bacillales</taxon>
        <taxon>Paenibacillaceae</taxon>
        <taxon>Brevibacillus</taxon>
    </lineage>
</organism>
<dbReference type="Gene3D" id="3.10.105.10">
    <property type="entry name" value="Dipeptide-binding Protein, Domain 3"/>
    <property type="match status" value="1"/>
</dbReference>
<dbReference type="InterPro" id="IPR025370">
    <property type="entry name" value="SgrR_HTH_N"/>
</dbReference>
<feature type="domain" description="Transcriptional regulator SgrR N-terminal HTH" evidence="3">
    <location>
        <begin position="24"/>
        <end position="99"/>
    </location>
</feature>
<evidence type="ECO:0000259" key="3">
    <source>
        <dbReference type="Pfam" id="PF12793"/>
    </source>
</evidence>
<protein>
    <submittedName>
        <fullName evidence="4">ABC transporter substrate-binding protein</fullName>
    </submittedName>
</protein>
<accession>A0ABR5N8B7</accession>
<dbReference type="SUPFAM" id="SSF53850">
    <property type="entry name" value="Periplasmic binding protein-like II"/>
    <property type="match status" value="1"/>
</dbReference>